<dbReference type="InterPro" id="IPR036291">
    <property type="entry name" value="NAD(P)-bd_dom_sf"/>
</dbReference>
<dbReference type="PROSITE" id="PS52004">
    <property type="entry name" value="KS3_2"/>
    <property type="match status" value="1"/>
</dbReference>
<dbReference type="InterPro" id="IPR057326">
    <property type="entry name" value="KR_dom"/>
</dbReference>
<dbReference type="InterPro" id="IPR001227">
    <property type="entry name" value="Ac_transferase_dom_sf"/>
</dbReference>
<dbReference type="InterPro" id="IPR020841">
    <property type="entry name" value="PKS_Beta-ketoAc_synthase_dom"/>
</dbReference>
<keyword evidence="6" id="KW-0808">Transferase</keyword>
<dbReference type="InterPro" id="IPR032821">
    <property type="entry name" value="PKS_assoc"/>
</dbReference>
<proteinExistence type="predicted"/>
<dbReference type="SUPFAM" id="SSF51735">
    <property type="entry name" value="NAD(P)-binding Rossmann-fold domains"/>
    <property type="match status" value="2"/>
</dbReference>
<evidence type="ECO:0000256" key="2">
    <source>
        <dbReference type="ARBA" id="ARBA00004924"/>
    </source>
</evidence>
<accession>A0A171CXS0</accession>
<organism evidence="9 10">
    <name type="scientific">Planomonospora sphaerica</name>
    <dbReference type="NCBI Taxonomy" id="161355"/>
    <lineage>
        <taxon>Bacteria</taxon>
        <taxon>Bacillati</taxon>
        <taxon>Actinomycetota</taxon>
        <taxon>Actinomycetes</taxon>
        <taxon>Streptosporangiales</taxon>
        <taxon>Streptosporangiaceae</taxon>
        <taxon>Planomonospora</taxon>
    </lineage>
</organism>
<dbReference type="InterPro" id="IPR050091">
    <property type="entry name" value="PKS_NRPS_Biosynth_Enz"/>
</dbReference>
<dbReference type="SUPFAM" id="SSF53474">
    <property type="entry name" value="alpha/beta-Hydrolases"/>
    <property type="match status" value="1"/>
</dbReference>
<dbReference type="InterPro" id="IPR009081">
    <property type="entry name" value="PP-bd_ACP"/>
</dbReference>
<evidence type="ECO:0000256" key="1">
    <source>
        <dbReference type="ARBA" id="ARBA00001957"/>
    </source>
</evidence>
<dbReference type="GO" id="GO:0005886">
    <property type="term" value="C:plasma membrane"/>
    <property type="evidence" value="ECO:0007669"/>
    <property type="project" value="TreeGrafter"/>
</dbReference>
<dbReference type="SUPFAM" id="SSF47336">
    <property type="entry name" value="ACP-like"/>
    <property type="match status" value="1"/>
</dbReference>
<comment type="cofactor">
    <cofactor evidence="1">
        <name>pantetheine 4'-phosphate</name>
        <dbReference type="ChEBI" id="CHEBI:47942"/>
    </cofactor>
</comment>
<dbReference type="InterPro" id="IPR029058">
    <property type="entry name" value="AB_hydrolase_fold"/>
</dbReference>
<name>A0A171CXS0_9ACTN</name>
<feature type="domain" description="Carrier" evidence="7">
    <location>
        <begin position="1335"/>
        <end position="1410"/>
    </location>
</feature>
<dbReference type="Pfam" id="PF00550">
    <property type="entry name" value="PP-binding"/>
    <property type="match status" value="1"/>
</dbReference>
<dbReference type="STRING" id="161355.PS9374_03042"/>
<dbReference type="InterPro" id="IPR001242">
    <property type="entry name" value="Condensation_dom"/>
</dbReference>
<dbReference type="GO" id="GO:0004312">
    <property type="term" value="F:fatty acid synthase activity"/>
    <property type="evidence" value="ECO:0007669"/>
    <property type="project" value="TreeGrafter"/>
</dbReference>
<dbReference type="InterPro" id="IPR006162">
    <property type="entry name" value="Ppantetheine_attach_site"/>
</dbReference>
<dbReference type="Pfam" id="PF08659">
    <property type="entry name" value="KR"/>
    <property type="match status" value="1"/>
</dbReference>
<evidence type="ECO:0000256" key="3">
    <source>
        <dbReference type="ARBA" id="ARBA00022450"/>
    </source>
</evidence>
<keyword evidence="3" id="KW-0596">Phosphopantetheine</keyword>
<dbReference type="CDD" id="cd05274">
    <property type="entry name" value="KR_FAS_SDR_x"/>
    <property type="match status" value="1"/>
</dbReference>
<dbReference type="EMBL" id="BDCX01000006">
    <property type="protein sequence ID" value="GAT67389.1"/>
    <property type="molecule type" value="Genomic_DNA"/>
</dbReference>
<dbReference type="InterPro" id="IPR057737">
    <property type="entry name" value="Condensation_MtbB-like"/>
</dbReference>
<dbReference type="SUPFAM" id="SSF52151">
    <property type="entry name" value="FabD/lysophospholipase-like"/>
    <property type="match status" value="1"/>
</dbReference>
<dbReference type="SMART" id="SM00822">
    <property type="entry name" value="PKS_KR"/>
    <property type="match status" value="1"/>
</dbReference>
<feature type="domain" description="Ketosynthase family 3 (KS3)" evidence="8">
    <location>
        <begin position="20"/>
        <end position="446"/>
    </location>
</feature>
<dbReference type="InterPro" id="IPR016035">
    <property type="entry name" value="Acyl_Trfase/lysoPLipase"/>
</dbReference>
<evidence type="ECO:0000259" key="7">
    <source>
        <dbReference type="PROSITE" id="PS50075"/>
    </source>
</evidence>
<dbReference type="Pfam" id="PF00668">
    <property type="entry name" value="Condensation"/>
    <property type="match status" value="1"/>
</dbReference>
<sequence>MSPRSPQIPLDPVQPGQEAAEPIAVVGLACRFPGAADADAYWRLLRDGREGLTRFTDEELIDRGVPAGLRGHPHFVPVGGLIEDQADFDPAPFGFTDAEAALLDPQHRLFLECAWHALEHAGHGGGRDAGSVGVFAGAAQSAYLASNLAGRWDPTGGGVDPLGSFQTAMATQADYLPLQTAYRLDLTGPAVAVASTCSTSLVAVHLAAQSLLAGECDTALAGGVSLIVPQGRGYLHVPDGMFSADGAVRPFSERGTGIVYTQGAGVVALRRLSDALADRDPILALLHGSAVNNDGADKAGFTAPSVGGQVKVLAEALAVAGLTPREIGLIEAHGTATRLGDPIEVTALRRAFGQSGPAWCGLGSVKGNIGHANTAAGIASFIKAVLAVHHRVLPASLHARPLNPHLGLADSPFEVITETRGWDTPPYAGVSSFGIGGTNCHAVLGPAPDLPQSSADARPQLLVVSAASPQAASAGAAAVAGAETPGQAADLAYTLAAGRAGLPYRIAAVGSERLARAVPVQALVPAPRVVLAFPGAGSPYPGMGGGLYRDEPVFTAAFDECADLLRPLLGADVRDVLDPGLAPERVRDVAFGLPALFAVSFALSRLLTSWGVQPQALVGHSLGECTVAAVSGALPLPEAARLVAARCTAAHAAGGGAMLAVPLDEEAVLELLRRHPDVDLAAVNAPGACVVSGPAAAVRAFAADLRGGGVPLHVDAAMHSRLMEGELPALRSALAGMTGGVPRLAVFSTVTGGPIGAELADPEHWVRQLRSPVRYSDALRAALGEDPALLVEAGPGTTLSTLARKHAFPGLRATVTALSAGEPESVTVRQALGVLWSHGVPVDPAAPAGAGRRRVAAPGYAFQRRRLWIEPQEPAALSADTGVGADQPLQLPVWRQVPPLEPGHVPADRWLVTGKGELPDAIRTALAAGDREEAPLAGLVIVATEPDGADRSPGTDRSPDADPVGAVVDGLLEFGAHAAALAGSTAPAVLLVTRHGERVGGDPAPDPRQAALRTLPRVLGQEHPGLRWATVDLGAPGAPAAEASLVLRELAALTAGDGAGAESVLRGGTRWQRRLVSWRPMENGHGAGSGHGTGTVLITGGLGAVGRLFAEHLAERGHRVVVTSRTGARTGAALTQAGVQVRRCDATDPGATTELLRELSQDGPVELVVHAAGVVAGAELHPVRALDPERTAEQVRAKLGGALALRTAIEALAEDRRPRTVVLMSSVTTLVGGIGMGAYAAANAAMDAFAASAVPGTALGTWCSAVWDGWRVGEEAVVLAEALDAATGTRALDRLLEAGARGVLPPAVAVAATDLNPRITAGGQPRKPVTGEGAEPASAVEEAIAGLWSDLFGAEVGASDADFFALGGHSLLAVRMLGALRDRYGVQLGLRDLLDAPTVAALAKLVEARSGSAAAHTGSDAPTPYRPAAGPDGDGTFAMTRVQHAYWVGRGGGYQWGEVPCHFYLEYDCPGLDLARYEDAWNNVLARHPMLRAVTTPEGRFRVLDDLPRYRIRVHDLTEAPEERRTAKLAALRERLSNQPGPPDRWPLVQIQAARLPDEKVRLFIGVDVLVCDAASWWIVEAELRALYQDPHAQLPPIDVHPAECAHAMDSRTDGTAAQYWRARLPVLPGPPALPTDGQPQGRPRFVRRSARLSRTEWAGLRDLAAEHRVTPTAVLLTVYADALTRWSGSAGFSLTLTLFDRPPIHPHVNRVVGDFTSLVLHEVPAAPAAGFAERVAATQARLFEELDHRGFSALDVLAEQGARTGEVRSVPVVFTSALGMDGLLEEPGALEWAGEQVYALSQTPQTWLDHQVLEHDGELRLQWDALEGVLPADELETAIADHVAQVRELATDPRAWTGEHVQPAVQDVLLPLRTDPAPAARPTLFLAHPSGGDVLCYVELSKLIDPRVDVVAVADPELSGDGSAGPETISAIAGRYVQAIRTTGRGPWLLGGWSMGGSVAQEMARQLHQDGEQVSLLVMLDSNDPALIRAVPGRHADEVELAVALRHVHALEAFLGIDLDAGDALAALPRDQRLAAIEDRLRAHRLLGRGEGLRARLRVFARHLRALAAHTPAQGTDPAMRTLLVRADKPSPRNSGIGMGVDDTPPGQADLGWGRYLAGPVQVVGVGAHHYSLLHPPVLQQIAQLINNELDRVLP</sequence>
<reference evidence="10" key="2">
    <citation type="submission" date="2016-04" db="EMBL/GenBank/DDBJ databases">
        <title>Planomonospora sphaerica JCM9374 whole genome shotgun sequence.</title>
        <authorList>
            <person name="Suzuki T."/>
            <person name="Dohra H."/>
            <person name="Kodani S."/>
        </authorList>
    </citation>
    <scope>NUCLEOTIDE SEQUENCE [LARGE SCALE GENOMIC DNA]</scope>
    <source>
        <strain evidence="10">JCM 9374</strain>
    </source>
</reference>
<dbReference type="GO" id="GO:0071770">
    <property type="term" value="P:DIM/DIP cell wall layer assembly"/>
    <property type="evidence" value="ECO:0007669"/>
    <property type="project" value="TreeGrafter"/>
</dbReference>
<comment type="caution">
    <text evidence="9">The sequence shown here is derived from an EMBL/GenBank/DDBJ whole genome shotgun (WGS) entry which is preliminary data.</text>
</comment>
<dbReference type="SMART" id="SM00824">
    <property type="entry name" value="PKS_TE"/>
    <property type="match status" value="1"/>
</dbReference>
<evidence type="ECO:0000259" key="8">
    <source>
        <dbReference type="PROSITE" id="PS52004"/>
    </source>
</evidence>
<evidence type="ECO:0000313" key="10">
    <source>
        <dbReference type="Proteomes" id="UP000077701"/>
    </source>
</evidence>
<evidence type="ECO:0000313" key="9">
    <source>
        <dbReference type="EMBL" id="GAT67389.1"/>
    </source>
</evidence>
<dbReference type="Gene3D" id="3.30.70.3290">
    <property type="match status" value="1"/>
</dbReference>
<dbReference type="Proteomes" id="UP000077701">
    <property type="component" value="Unassembled WGS sequence"/>
</dbReference>
<dbReference type="InterPro" id="IPR016036">
    <property type="entry name" value="Malonyl_transacylase_ACP-bd"/>
</dbReference>
<dbReference type="PROSITE" id="PS50075">
    <property type="entry name" value="CARRIER"/>
    <property type="match status" value="1"/>
</dbReference>
<dbReference type="SMART" id="SM00823">
    <property type="entry name" value="PKS_PP"/>
    <property type="match status" value="1"/>
</dbReference>
<dbReference type="GO" id="GO:0006633">
    <property type="term" value="P:fatty acid biosynthetic process"/>
    <property type="evidence" value="ECO:0007669"/>
    <property type="project" value="TreeGrafter"/>
</dbReference>
<dbReference type="GO" id="GO:0016874">
    <property type="term" value="F:ligase activity"/>
    <property type="evidence" value="ECO:0007669"/>
    <property type="project" value="UniProtKB-KW"/>
</dbReference>
<keyword evidence="4" id="KW-0597">Phosphoprotein</keyword>
<dbReference type="InterPro" id="IPR001031">
    <property type="entry name" value="Thioesterase"/>
</dbReference>
<dbReference type="SMART" id="SM00825">
    <property type="entry name" value="PKS_KS"/>
    <property type="match status" value="1"/>
</dbReference>
<dbReference type="SUPFAM" id="SSF53901">
    <property type="entry name" value="Thiolase-like"/>
    <property type="match status" value="1"/>
</dbReference>
<dbReference type="Gene3D" id="3.40.47.10">
    <property type="match status" value="1"/>
</dbReference>
<dbReference type="Gene3D" id="3.40.50.720">
    <property type="entry name" value="NAD(P)-binding Rossmann-like Domain"/>
    <property type="match status" value="1"/>
</dbReference>
<dbReference type="SUPFAM" id="SSF55048">
    <property type="entry name" value="Probable ACP-binding domain of malonyl-CoA ACP transacylase"/>
    <property type="match status" value="1"/>
</dbReference>
<keyword evidence="10" id="KW-1185">Reference proteome</keyword>
<protein>
    <submittedName>
        <fullName evidence="9">Beta-ketoacyl synthase</fullName>
    </submittedName>
</protein>
<dbReference type="Pfam" id="PF00975">
    <property type="entry name" value="Thioesterase"/>
    <property type="match status" value="1"/>
</dbReference>
<dbReference type="InterPro" id="IPR023213">
    <property type="entry name" value="CAT-like_dom_sf"/>
</dbReference>
<dbReference type="InterPro" id="IPR020802">
    <property type="entry name" value="TesA-like"/>
</dbReference>
<dbReference type="Pfam" id="PF16197">
    <property type="entry name" value="KAsynt_C_assoc"/>
    <property type="match status" value="1"/>
</dbReference>
<comment type="pathway">
    <text evidence="2">Siderophore biosynthesis.</text>
</comment>
<evidence type="ECO:0000256" key="4">
    <source>
        <dbReference type="ARBA" id="ARBA00022553"/>
    </source>
</evidence>
<dbReference type="Pfam" id="PF00698">
    <property type="entry name" value="Acyl_transf_1"/>
    <property type="match status" value="1"/>
</dbReference>
<dbReference type="GO" id="GO:0031177">
    <property type="term" value="F:phosphopantetheine binding"/>
    <property type="evidence" value="ECO:0007669"/>
    <property type="project" value="InterPro"/>
</dbReference>
<dbReference type="Gene3D" id="3.40.366.10">
    <property type="entry name" value="Malonyl-Coenzyme A Acyl Carrier Protein, domain 2"/>
    <property type="match status" value="1"/>
</dbReference>
<reference evidence="9 10" key="1">
    <citation type="journal article" date="2016" name="Genome Announc.">
        <title>Draft Genome Sequence of Planomonospora sphaerica JCM9374, a Rare Actinomycete.</title>
        <authorList>
            <person name="Dohra H."/>
            <person name="Suzuki T."/>
            <person name="Inoue Y."/>
            <person name="Kodani S."/>
        </authorList>
    </citation>
    <scope>NUCLEOTIDE SEQUENCE [LARGE SCALE GENOMIC DNA]</scope>
    <source>
        <strain evidence="9 10">JCM 9374</strain>
    </source>
</reference>
<dbReference type="SUPFAM" id="SSF52777">
    <property type="entry name" value="CoA-dependent acyltransferases"/>
    <property type="match status" value="2"/>
</dbReference>
<dbReference type="PANTHER" id="PTHR43775">
    <property type="entry name" value="FATTY ACID SYNTHASE"/>
    <property type="match status" value="1"/>
</dbReference>
<dbReference type="Gene3D" id="3.40.50.1820">
    <property type="entry name" value="alpha/beta hydrolase"/>
    <property type="match status" value="1"/>
</dbReference>
<dbReference type="InterPro" id="IPR016039">
    <property type="entry name" value="Thiolase-like"/>
</dbReference>
<dbReference type="RefSeq" id="WP_084008354.1">
    <property type="nucleotide sequence ID" value="NZ_BDCX01000006.1"/>
</dbReference>
<dbReference type="GO" id="GO:0005737">
    <property type="term" value="C:cytoplasm"/>
    <property type="evidence" value="ECO:0007669"/>
    <property type="project" value="TreeGrafter"/>
</dbReference>
<dbReference type="Gene3D" id="3.30.559.10">
    <property type="entry name" value="Chloramphenicol acetyltransferase-like domain"/>
    <property type="match status" value="1"/>
</dbReference>
<gene>
    <name evidence="9" type="ORF">PS9374_03042</name>
</gene>
<dbReference type="CDD" id="cd00833">
    <property type="entry name" value="PKS"/>
    <property type="match status" value="1"/>
</dbReference>
<dbReference type="FunFam" id="3.30.559.30:FF:000006">
    <property type="entry name" value="Yersiniabactin polyketide/non-ribosomal peptide synthetase"/>
    <property type="match status" value="1"/>
</dbReference>
<dbReference type="InterPro" id="IPR014043">
    <property type="entry name" value="Acyl_transferase_dom"/>
</dbReference>
<dbReference type="CDD" id="cd19535">
    <property type="entry name" value="Cyc_NRPS"/>
    <property type="match status" value="1"/>
</dbReference>
<dbReference type="InterPro" id="IPR013968">
    <property type="entry name" value="PKS_KR"/>
</dbReference>
<dbReference type="InterPro" id="IPR014031">
    <property type="entry name" value="Ketoacyl_synth_C"/>
</dbReference>
<evidence type="ECO:0000256" key="5">
    <source>
        <dbReference type="ARBA" id="ARBA00022598"/>
    </source>
</evidence>
<dbReference type="InterPro" id="IPR036736">
    <property type="entry name" value="ACP-like_sf"/>
</dbReference>
<dbReference type="FunFam" id="3.30.559.10:FF:000023">
    <property type="entry name" value="Non-ribosomal peptide synthetase"/>
    <property type="match status" value="1"/>
</dbReference>
<evidence type="ECO:0000256" key="6">
    <source>
        <dbReference type="ARBA" id="ARBA00022679"/>
    </source>
</evidence>
<dbReference type="InterPro" id="IPR020806">
    <property type="entry name" value="PKS_PP-bd"/>
</dbReference>
<dbReference type="OrthoDB" id="4537517at2"/>
<dbReference type="Gene3D" id="1.10.1200.10">
    <property type="entry name" value="ACP-like"/>
    <property type="match status" value="1"/>
</dbReference>
<dbReference type="PROSITE" id="PS00012">
    <property type="entry name" value="PHOSPHOPANTETHEINE"/>
    <property type="match status" value="1"/>
</dbReference>
<dbReference type="SMART" id="SM00827">
    <property type="entry name" value="PKS_AT"/>
    <property type="match status" value="1"/>
</dbReference>
<dbReference type="PANTHER" id="PTHR43775:SF37">
    <property type="entry name" value="SI:DKEY-61P9.11"/>
    <property type="match status" value="1"/>
</dbReference>
<dbReference type="Pfam" id="PF00109">
    <property type="entry name" value="ketoacyl-synt"/>
    <property type="match status" value="1"/>
</dbReference>
<keyword evidence="5" id="KW-0436">Ligase</keyword>
<dbReference type="Gene3D" id="3.30.559.30">
    <property type="entry name" value="Nonribosomal peptide synthetase, condensation domain"/>
    <property type="match status" value="1"/>
</dbReference>
<dbReference type="InterPro" id="IPR014030">
    <property type="entry name" value="Ketoacyl_synth_N"/>
</dbReference>
<dbReference type="Pfam" id="PF02801">
    <property type="entry name" value="Ketoacyl-synt_C"/>
    <property type="match status" value="1"/>
</dbReference>